<evidence type="ECO:0000313" key="1">
    <source>
        <dbReference type="EMBL" id="MWA04146.1"/>
    </source>
</evidence>
<proteinExistence type="predicted"/>
<dbReference type="SUPFAM" id="SSF50199">
    <property type="entry name" value="Staphylococcal nuclease"/>
    <property type="match status" value="1"/>
</dbReference>
<sequence length="287" mass="30984">MSLYLIKGQYRIVRSQPDGDSVHFFPGAPDAFTRLHLDVRLGAGGAAQLRLDAIDALETHYTPPGHGGHTLHQPLELAHAAGARLLALLGFSDVVRKGEVVTSASPDATPGYILTRFGDKYGRPVSFAFAGDIDRPDLEPVFTDSALLKTSVNHRLTAEGLVYPTFYSKLYPDLRATLTEAADAAREAKAGVWGPDATTSGASIHAQEDLSERLVIMPKLFRRLAEYYALAPGDPSLAGFPSYMATLNDRLYVISDAHATGFDTVVEVAGDTVRLTKPITDLIFMEG</sequence>
<reference evidence="1" key="1">
    <citation type="submission" date="2019-12" db="EMBL/GenBank/DDBJ databases">
        <title>Actinomadura physcomitrii sp. nov., a novel actinomycete isolated from moss [Physcomitrium sphaericum (Ludw) Fuernr].</title>
        <authorList>
            <person name="Zhuang X."/>
        </authorList>
    </citation>
    <scope>NUCLEOTIDE SEQUENCE [LARGE SCALE GENOMIC DNA]</scope>
    <source>
        <strain evidence="1">LD22</strain>
    </source>
</reference>
<protein>
    <submittedName>
        <fullName evidence="1">Nuclease</fullName>
    </submittedName>
</protein>
<dbReference type="Proteomes" id="UP000462055">
    <property type="component" value="Unassembled WGS sequence"/>
</dbReference>
<name>A0A6I4MPF2_9ACTN</name>
<dbReference type="EMBL" id="WBMS02000024">
    <property type="protein sequence ID" value="MWA04146.1"/>
    <property type="molecule type" value="Genomic_DNA"/>
</dbReference>
<keyword evidence="2" id="KW-1185">Reference proteome</keyword>
<dbReference type="AlphaFoldDB" id="A0A6I4MPF2"/>
<comment type="caution">
    <text evidence="1">The sequence shown here is derived from an EMBL/GenBank/DDBJ whole genome shotgun (WGS) entry which is preliminary data.</text>
</comment>
<dbReference type="Gene3D" id="2.40.50.90">
    <property type="match status" value="1"/>
</dbReference>
<gene>
    <name evidence="1" type="ORF">F8568_027945</name>
</gene>
<organism evidence="1 2">
    <name type="scientific">Actinomadura physcomitrii</name>
    <dbReference type="NCBI Taxonomy" id="2650748"/>
    <lineage>
        <taxon>Bacteria</taxon>
        <taxon>Bacillati</taxon>
        <taxon>Actinomycetota</taxon>
        <taxon>Actinomycetes</taxon>
        <taxon>Streptosporangiales</taxon>
        <taxon>Thermomonosporaceae</taxon>
        <taxon>Actinomadura</taxon>
    </lineage>
</organism>
<evidence type="ECO:0000313" key="2">
    <source>
        <dbReference type="Proteomes" id="UP000462055"/>
    </source>
</evidence>
<accession>A0A6I4MPF2</accession>
<dbReference type="InterPro" id="IPR035437">
    <property type="entry name" value="SNase_OB-fold_sf"/>
</dbReference>